<dbReference type="Pfam" id="PF05400">
    <property type="entry name" value="FliT"/>
    <property type="match status" value="1"/>
</dbReference>
<organism evidence="6 7">
    <name type="scientific">Hydrogenophaga intermedia</name>
    <dbReference type="NCBI Taxonomy" id="65786"/>
    <lineage>
        <taxon>Bacteria</taxon>
        <taxon>Pseudomonadati</taxon>
        <taxon>Pseudomonadota</taxon>
        <taxon>Betaproteobacteria</taxon>
        <taxon>Burkholderiales</taxon>
        <taxon>Comamonadaceae</taxon>
        <taxon>Hydrogenophaga</taxon>
    </lineage>
</organism>
<dbReference type="GO" id="GO:0044781">
    <property type="term" value="P:bacterial-type flagellum organization"/>
    <property type="evidence" value="ECO:0007669"/>
    <property type="project" value="UniProtKB-KW"/>
</dbReference>
<comment type="subcellular location">
    <subcellularLocation>
        <location evidence="1">Cytoplasm</location>
        <location evidence="1">Cytosol</location>
    </subcellularLocation>
</comment>
<dbReference type="Proteomes" id="UP000028878">
    <property type="component" value="Unassembled WGS sequence"/>
</dbReference>
<dbReference type="AlphaFoldDB" id="A0A1L1PR06"/>
<evidence type="ECO:0000313" key="6">
    <source>
        <dbReference type="EMBL" id="CDN90183.1"/>
    </source>
</evidence>
<keyword evidence="2" id="KW-0963">Cytoplasm</keyword>
<accession>A0A1L1PR06</accession>
<sequence>MSNLEQHGLIDYYKAIERTSDQMLAAAQAEDWDRVVRLEGACAVLIAQLRFKSRDADLAPDERKEKARIMQRILRTDAEIRCLAEPWLADLAQIIDRSSAAPTH</sequence>
<reference evidence="7" key="1">
    <citation type="submission" date="2014-02" db="EMBL/GenBank/DDBJ databases">
        <authorList>
            <person name="Gan H."/>
        </authorList>
    </citation>
    <scope>NUCLEOTIDE SEQUENCE [LARGE SCALE GENOMIC DNA]</scope>
    <source>
        <strain evidence="7">S1</strain>
    </source>
</reference>
<evidence type="ECO:0000256" key="2">
    <source>
        <dbReference type="ARBA" id="ARBA00022490"/>
    </source>
</evidence>
<keyword evidence="3" id="KW-1005">Bacterial flagellum biogenesis</keyword>
<reference evidence="7" key="2">
    <citation type="submission" date="2014-11" db="EMBL/GenBank/DDBJ databases">
        <title>Draft genome sequence of Hydrogenophaga intermedia S1.</title>
        <authorList>
            <person name="Gan H.M."/>
            <person name="Chew T.H."/>
            <person name="Stolz A."/>
        </authorList>
    </citation>
    <scope>NUCLEOTIDE SEQUENCE [LARGE SCALE GENOMIC DNA]</scope>
    <source>
        <strain evidence="7">S1</strain>
    </source>
</reference>
<proteinExistence type="predicted"/>
<evidence type="ECO:0000313" key="7">
    <source>
        <dbReference type="Proteomes" id="UP000028878"/>
    </source>
</evidence>
<evidence type="ECO:0000256" key="3">
    <source>
        <dbReference type="ARBA" id="ARBA00022795"/>
    </source>
</evidence>
<evidence type="ECO:0000256" key="4">
    <source>
        <dbReference type="ARBA" id="ARBA00023186"/>
    </source>
</evidence>
<protein>
    <recommendedName>
        <fullName evidence="5">Flagellar protein FliT</fullName>
    </recommendedName>
</protein>
<keyword evidence="6" id="KW-0969">Cilium</keyword>
<evidence type="ECO:0000256" key="5">
    <source>
        <dbReference type="ARBA" id="ARBA00093797"/>
    </source>
</evidence>
<dbReference type="Gene3D" id="1.20.58.380">
    <property type="entry name" value="Flagellar protein flit"/>
    <property type="match status" value="1"/>
</dbReference>
<keyword evidence="4" id="KW-0143">Chaperone</keyword>
<name>A0A1L1PR06_HYDIT</name>
<gene>
    <name evidence="6" type="ORF">BN948_04625</name>
</gene>
<keyword evidence="6" id="KW-0282">Flagellum</keyword>
<keyword evidence="7" id="KW-1185">Reference proteome</keyword>
<dbReference type="InterPro" id="IPR008622">
    <property type="entry name" value="FliT"/>
</dbReference>
<evidence type="ECO:0000256" key="1">
    <source>
        <dbReference type="ARBA" id="ARBA00004514"/>
    </source>
</evidence>
<dbReference type="RefSeq" id="WP_009519679.1">
    <property type="nucleotide sequence ID" value="NZ_CCAE010000068.1"/>
</dbReference>
<keyword evidence="6" id="KW-0966">Cell projection</keyword>
<dbReference type="EMBL" id="CCAE010000068">
    <property type="protein sequence ID" value="CDN90183.1"/>
    <property type="molecule type" value="Genomic_DNA"/>
</dbReference>